<feature type="transmembrane region" description="Helical" evidence="6">
    <location>
        <begin position="110"/>
        <end position="130"/>
    </location>
</feature>
<proteinExistence type="predicted"/>
<dbReference type="STRING" id="444157.Tneu_1237"/>
<keyword evidence="2" id="KW-1003">Cell membrane</keyword>
<evidence type="ECO:0000256" key="1">
    <source>
        <dbReference type="ARBA" id="ARBA00004651"/>
    </source>
</evidence>
<dbReference type="Proteomes" id="UP000001694">
    <property type="component" value="Chromosome"/>
</dbReference>
<feature type="transmembrane region" description="Helical" evidence="6">
    <location>
        <begin position="30"/>
        <end position="47"/>
    </location>
</feature>
<accession>B1Y8T5</accession>
<evidence type="ECO:0000256" key="4">
    <source>
        <dbReference type="ARBA" id="ARBA00022989"/>
    </source>
</evidence>
<evidence type="ECO:0000256" key="2">
    <source>
        <dbReference type="ARBA" id="ARBA00022475"/>
    </source>
</evidence>
<dbReference type="OrthoDB" id="29249at2157"/>
<evidence type="ECO:0000313" key="8">
    <source>
        <dbReference type="Proteomes" id="UP000001694"/>
    </source>
</evidence>
<dbReference type="PANTHER" id="PTHR30482">
    <property type="entry name" value="HIGH-AFFINITY BRANCHED-CHAIN AMINO ACID TRANSPORT SYSTEM PERMEASE"/>
    <property type="match status" value="1"/>
</dbReference>
<dbReference type="AlphaFoldDB" id="B1Y8T5"/>
<feature type="transmembrane region" description="Helical" evidence="6">
    <location>
        <begin position="79"/>
        <end position="98"/>
    </location>
</feature>
<name>B1Y8T5_PYRNV</name>
<feature type="transmembrane region" description="Helical" evidence="6">
    <location>
        <begin position="142"/>
        <end position="167"/>
    </location>
</feature>
<dbReference type="eggNOG" id="arCOG01275">
    <property type="taxonomic scope" value="Archaea"/>
</dbReference>
<keyword evidence="8" id="KW-1185">Reference proteome</keyword>
<keyword evidence="5 6" id="KW-0472">Membrane</keyword>
<feature type="transmembrane region" description="Helical" evidence="6">
    <location>
        <begin position="7"/>
        <end position="24"/>
    </location>
</feature>
<evidence type="ECO:0000313" key="7">
    <source>
        <dbReference type="EMBL" id="ACB40164.1"/>
    </source>
</evidence>
<feature type="transmembrane region" description="Helical" evidence="6">
    <location>
        <begin position="201"/>
        <end position="222"/>
    </location>
</feature>
<dbReference type="GO" id="GO:0005886">
    <property type="term" value="C:plasma membrane"/>
    <property type="evidence" value="ECO:0007669"/>
    <property type="project" value="UniProtKB-SubCell"/>
</dbReference>
<feature type="transmembrane region" description="Helical" evidence="6">
    <location>
        <begin position="242"/>
        <end position="266"/>
    </location>
</feature>
<dbReference type="InterPro" id="IPR043428">
    <property type="entry name" value="LivM-like"/>
</dbReference>
<dbReference type="EMBL" id="CP001014">
    <property type="protein sequence ID" value="ACB40164.1"/>
    <property type="molecule type" value="Genomic_DNA"/>
</dbReference>
<dbReference type="GO" id="GO:0015658">
    <property type="term" value="F:branched-chain amino acid transmembrane transporter activity"/>
    <property type="evidence" value="ECO:0007669"/>
    <property type="project" value="InterPro"/>
</dbReference>
<evidence type="ECO:0000256" key="5">
    <source>
        <dbReference type="ARBA" id="ARBA00023136"/>
    </source>
</evidence>
<feature type="transmembrane region" description="Helical" evidence="6">
    <location>
        <begin position="54"/>
        <end position="73"/>
    </location>
</feature>
<protein>
    <submittedName>
        <fullName evidence="7">Inner-membrane translocator</fullName>
    </submittedName>
</protein>
<evidence type="ECO:0000256" key="3">
    <source>
        <dbReference type="ARBA" id="ARBA00022692"/>
    </source>
</evidence>
<reference evidence="7" key="1">
    <citation type="submission" date="2008-03" db="EMBL/GenBank/DDBJ databases">
        <title>Complete sequence of Thermoproteus neutrophilus V24Sta.</title>
        <authorList>
            <consortium name="US DOE Joint Genome Institute"/>
            <person name="Copeland A."/>
            <person name="Lucas S."/>
            <person name="Lapidus A."/>
            <person name="Glavina del Rio T."/>
            <person name="Dalin E."/>
            <person name="Tice H."/>
            <person name="Bruce D."/>
            <person name="Goodwin L."/>
            <person name="Pitluck S."/>
            <person name="Sims D."/>
            <person name="Brettin T."/>
            <person name="Detter J.C."/>
            <person name="Han C."/>
            <person name="Kuske C.R."/>
            <person name="Schmutz J."/>
            <person name="Larimer F."/>
            <person name="Land M."/>
            <person name="Hauser L."/>
            <person name="Kyrpides N."/>
            <person name="Mikhailova N."/>
            <person name="Biddle J.F."/>
            <person name="Zhang Z."/>
            <person name="Fitz-Gibbon S.T."/>
            <person name="Lowe T.M."/>
            <person name="Saltikov C."/>
            <person name="House C.H."/>
            <person name="Richardson P."/>
        </authorList>
    </citation>
    <scope>NUCLEOTIDE SEQUENCE [LARGE SCALE GENOMIC DNA]</scope>
    <source>
        <strain evidence="7">V24Sta</strain>
    </source>
</reference>
<gene>
    <name evidence="7" type="ordered locus">Tneu_1237</name>
</gene>
<feature type="transmembrane region" description="Helical" evidence="6">
    <location>
        <begin position="273"/>
        <end position="296"/>
    </location>
</feature>
<dbReference type="KEGG" id="tne:Tneu_1237"/>
<dbReference type="Pfam" id="PF02653">
    <property type="entry name" value="BPD_transp_2"/>
    <property type="match status" value="1"/>
</dbReference>
<sequence>MRDGYKALLFLAAYGLAYILAPGAYLRYEVVYFGAVSLAVLGVTKLLDAGLVNFGYGMYVAAGAYAAGLLYKHLGVSDVAAGVALAAAAGAAFGYAVGKATARFRGIFYALLNLSVSMVLYGVLVKFYTVTGGSDGITIPTYLLFGFPAGTDAIAGLTAALAATGLYMRSRYLRSALYYNALGLRENELRMRALAVSPEAAVVKLTVFSAVFGSVSGALLAYLTNHVSPDLSFWSESSIMVIGGLAGGFISPMYGFLAGALVLRILDILASYYVYELVVGVGLMLIFALALARSYVGGARG</sequence>
<organism evidence="7 8">
    <name type="scientific">Pyrobaculum neutrophilum (strain DSM 2338 / JCM 9278 / NBRC 100436 / V24Sta)</name>
    <name type="common">Thermoproteus neutrophilus</name>
    <dbReference type="NCBI Taxonomy" id="444157"/>
    <lineage>
        <taxon>Archaea</taxon>
        <taxon>Thermoproteota</taxon>
        <taxon>Thermoprotei</taxon>
        <taxon>Thermoproteales</taxon>
        <taxon>Thermoproteaceae</taxon>
        <taxon>Pyrobaculum</taxon>
    </lineage>
</organism>
<dbReference type="InterPro" id="IPR001851">
    <property type="entry name" value="ABC_transp_permease"/>
</dbReference>
<dbReference type="RefSeq" id="WP_012350583.1">
    <property type="nucleotide sequence ID" value="NC_010525.1"/>
</dbReference>
<dbReference type="PANTHER" id="PTHR30482:SF17">
    <property type="entry name" value="ABC TRANSPORTER ATP-BINDING PROTEIN"/>
    <property type="match status" value="1"/>
</dbReference>
<evidence type="ECO:0000256" key="6">
    <source>
        <dbReference type="SAM" id="Phobius"/>
    </source>
</evidence>
<keyword evidence="3 6" id="KW-0812">Transmembrane</keyword>
<keyword evidence="4 6" id="KW-1133">Transmembrane helix</keyword>
<dbReference type="HOGENOM" id="CLU_031365_0_1_2"/>
<comment type="subcellular location">
    <subcellularLocation>
        <location evidence="1">Cell membrane</location>
        <topology evidence="1">Multi-pass membrane protein</topology>
    </subcellularLocation>
</comment>
<dbReference type="GeneID" id="6165996"/>